<organism evidence="4 5">
    <name type="scientific">Saguinus oedipus</name>
    <name type="common">Cotton-top tamarin</name>
    <name type="synonym">Oedipomidas oedipus</name>
    <dbReference type="NCBI Taxonomy" id="9490"/>
    <lineage>
        <taxon>Eukaryota</taxon>
        <taxon>Metazoa</taxon>
        <taxon>Chordata</taxon>
        <taxon>Craniata</taxon>
        <taxon>Vertebrata</taxon>
        <taxon>Euteleostomi</taxon>
        <taxon>Mammalia</taxon>
        <taxon>Eutheria</taxon>
        <taxon>Euarchontoglires</taxon>
        <taxon>Primates</taxon>
        <taxon>Haplorrhini</taxon>
        <taxon>Platyrrhini</taxon>
        <taxon>Cebidae</taxon>
        <taxon>Callitrichinae</taxon>
        <taxon>Saguinus</taxon>
    </lineage>
</organism>
<evidence type="ECO:0000256" key="2">
    <source>
        <dbReference type="ARBA" id="ARBA00023043"/>
    </source>
</evidence>
<dbReference type="Gene3D" id="1.25.40.20">
    <property type="entry name" value="Ankyrin repeat-containing domain"/>
    <property type="match status" value="1"/>
</dbReference>
<dbReference type="PANTHER" id="PTHR14491">
    <property type="entry name" value="SOSONDOWAH, ISOFORM G"/>
    <property type="match status" value="1"/>
</dbReference>
<dbReference type="SUPFAM" id="SSF48403">
    <property type="entry name" value="Ankyrin repeat"/>
    <property type="match status" value="1"/>
</dbReference>
<keyword evidence="5" id="KW-1185">Reference proteome</keyword>
<proteinExistence type="predicted"/>
<dbReference type="Proteomes" id="UP001266305">
    <property type="component" value="Unassembled WGS sequence"/>
</dbReference>
<gene>
    <name evidence="4" type="ORF">P7K49_031220</name>
</gene>
<reference evidence="4 5" key="1">
    <citation type="submission" date="2023-05" db="EMBL/GenBank/DDBJ databases">
        <title>B98-5 Cell Line De Novo Hybrid Assembly: An Optical Mapping Approach.</title>
        <authorList>
            <person name="Kananen K."/>
            <person name="Auerbach J.A."/>
            <person name="Kautto E."/>
            <person name="Blachly J.S."/>
        </authorList>
    </citation>
    <scope>NUCLEOTIDE SEQUENCE [LARGE SCALE GENOMIC DNA]</scope>
    <source>
        <strain evidence="4">B95-8</strain>
        <tissue evidence="4">Cell line</tissue>
    </source>
</reference>
<dbReference type="EMBL" id="JASSZA010000016">
    <property type="protein sequence ID" value="KAK2091936.1"/>
    <property type="molecule type" value="Genomic_DNA"/>
</dbReference>
<feature type="region of interest" description="Disordered" evidence="3">
    <location>
        <begin position="1"/>
        <end position="99"/>
    </location>
</feature>
<evidence type="ECO:0000313" key="5">
    <source>
        <dbReference type="Proteomes" id="UP001266305"/>
    </source>
</evidence>
<dbReference type="PANTHER" id="PTHR14491:SF2">
    <property type="entry name" value="ANKYRIN REPEAT DOMAIN-CONTAINING PROTEIN SOWAHA"/>
    <property type="match status" value="1"/>
</dbReference>
<keyword evidence="1" id="KW-0677">Repeat</keyword>
<name>A0ABQ9U4F1_SAGOE</name>
<dbReference type="InterPro" id="IPR036770">
    <property type="entry name" value="Ankyrin_rpt-contain_sf"/>
</dbReference>
<feature type="compositionally biased region" description="Low complexity" evidence="3">
    <location>
        <begin position="79"/>
        <end position="93"/>
    </location>
</feature>
<comment type="caution">
    <text evidence="4">The sequence shown here is derived from an EMBL/GenBank/DDBJ whole genome shotgun (WGS) entry which is preliminary data.</text>
</comment>
<keyword evidence="2" id="KW-0040">ANK repeat</keyword>
<evidence type="ECO:0000313" key="4">
    <source>
        <dbReference type="EMBL" id="KAK2091936.1"/>
    </source>
</evidence>
<feature type="compositionally biased region" description="Basic and acidic residues" evidence="3">
    <location>
        <begin position="65"/>
        <end position="78"/>
    </location>
</feature>
<sequence>MVIESSFGDTPGPAGKAPGECGRASRNLALARPAATRRPPARQPGTQAPPGRWPPPPPSAVTLEPSEHEGLVRTDGRGPLDPPAARAAAARPRPGAKRDLLSGFTALPRAAKSGDGEMALKLVEVVVNARSLGGYTPLHLAALHLAALHLAARTPPGCWGAPGRTAGVAATSTRGPALRTRCAAYLAIQACQAPPGEMRTGVAATTILSSTTGAFLGVLADDRMLQDLARGLKKSSSSSEFLSASPMAPPSQTPLADLLRGLWLV</sequence>
<evidence type="ECO:0000256" key="3">
    <source>
        <dbReference type="SAM" id="MobiDB-lite"/>
    </source>
</evidence>
<protein>
    <submittedName>
        <fullName evidence="4">Uncharacterized protein</fullName>
    </submittedName>
</protein>
<accession>A0ABQ9U4F1</accession>
<feature type="compositionally biased region" description="Low complexity" evidence="3">
    <location>
        <begin position="28"/>
        <end position="50"/>
    </location>
</feature>
<evidence type="ECO:0000256" key="1">
    <source>
        <dbReference type="ARBA" id="ARBA00022737"/>
    </source>
</evidence>